<feature type="region of interest" description="Disordered" evidence="1">
    <location>
        <begin position="89"/>
        <end position="110"/>
    </location>
</feature>
<name>A0A5B7CMK7_PORTR</name>
<feature type="transmembrane region" description="Helical" evidence="2">
    <location>
        <begin position="31"/>
        <end position="52"/>
    </location>
</feature>
<feature type="compositionally biased region" description="Basic residues" evidence="1">
    <location>
        <begin position="100"/>
        <end position="110"/>
    </location>
</feature>
<evidence type="ECO:0000256" key="1">
    <source>
        <dbReference type="SAM" id="MobiDB-lite"/>
    </source>
</evidence>
<reference evidence="3 4" key="1">
    <citation type="submission" date="2019-05" db="EMBL/GenBank/DDBJ databases">
        <title>Another draft genome of Portunus trituberculatus and its Hox gene families provides insights of decapod evolution.</title>
        <authorList>
            <person name="Jeong J.-H."/>
            <person name="Song I."/>
            <person name="Kim S."/>
            <person name="Choi T."/>
            <person name="Kim D."/>
            <person name="Ryu S."/>
            <person name="Kim W."/>
        </authorList>
    </citation>
    <scope>NUCLEOTIDE SEQUENCE [LARGE SCALE GENOMIC DNA]</scope>
    <source>
        <tissue evidence="3">Muscle</tissue>
    </source>
</reference>
<evidence type="ECO:0000313" key="3">
    <source>
        <dbReference type="EMBL" id="MPC10700.1"/>
    </source>
</evidence>
<dbReference type="EMBL" id="VSRR010000127">
    <property type="protein sequence ID" value="MPC10700.1"/>
    <property type="molecule type" value="Genomic_DNA"/>
</dbReference>
<comment type="caution">
    <text evidence="3">The sequence shown here is derived from an EMBL/GenBank/DDBJ whole genome shotgun (WGS) entry which is preliminary data.</text>
</comment>
<gene>
    <name evidence="3" type="ORF">E2C01_003339</name>
</gene>
<sequence>MGRGAGRLLCMKDLKAVISNFLLWPFNRQEVFYSSLFFLTICFLSAAALMPISMTYGAKVRPSTRTSTLAQRTNLTTTATSATRKHSSSHASFFSSSKLVTRHRVQSGEA</sequence>
<protein>
    <submittedName>
        <fullName evidence="3">Uncharacterized protein</fullName>
    </submittedName>
</protein>
<keyword evidence="2" id="KW-0812">Transmembrane</keyword>
<dbReference type="Proteomes" id="UP000324222">
    <property type="component" value="Unassembled WGS sequence"/>
</dbReference>
<accession>A0A5B7CMK7</accession>
<keyword evidence="4" id="KW-1185">Reference proteome</keyword>
<evidence type="ECO:0000256" key="2">
    <source>
        <dbReference type="SAM" id="Phobius"/>
    </source>
</evidence>
<organism evidence="3 4">
    <name type="scientific">Portunus trituberculatus</name>
    <name type="common">Swimming crab</name>
    <name type="synonym">Neptunus trituberculatus</name>
    <dbReference type="NCBI Taxonomy" id="210409"/>
    <lineage>
        <taxon>Eukaryota</taxon>
        <taxon>Metazoa</taxon>
        <taxon>Ecdysozoa</taxon>
        <taxon>Arthropoda</taxon>
        <taxon>Crustacea</taxon>
        <taxon>Multicrustacea</taxon>
        <taxon>Malacostraca</taxon>
        <taxon>Eumalacostraca</taxon>
        <taxon>Eucarida</taxon>
        <taxon>Decapoda</taxon>
        <taxon>Pleocyemata</taxon>
        <taxon>Brachyura</taxon>
        <taxon>Eubrachyura</taxon>
        <taxon>Portunoidea</taxon>
        <taxon>Portunidae</taxon>
        <taxon>Portuninae</taxon>
        <taxon>Portunus</taxon>
    </lineage>
</organism>
<dbReference type="AlphaFoldDB" id="A0A5B7CMK7"/>
<keyword evidence="2" id="KW-0472">Membrane</keyword>
<keyword evidence="2" id="KW-1133">Transmembrane helix</keyword>
<proteinExistence type="predicted"/>
<evidence type="ECO:0000313" key="4">
    <source>
        <dbReference type="Proteomes" id="UP000324222"/>
    </source>
</evidence>